<dbReference type="GO" id="GO:0005886">
    <property type="term" value="C:plasma membrane"/>
    <property type="evidence" value="ECO:0007669"/>
    <property type="project" value="TreeGrafter"/>
</dbReference>
<evidence type="ECO:0000313" key="3">
    <source>
        <dbReference type="EMBL" id="KTG07623.1"/>
    </source>
</evidence>
<name>A0A0W1R2T8_9EURY</name>
<feature type="transmembrane region" description="Helical" evidence="1">
    <location>
        <begin position="248"/>
        <end position="273"/>
    </location>
</feature>
<dbReference type="PANTHER" id="PTHR43129:SF1">
    <property type="entry name" value="FOSMIDOMYCIN RESISTANCE PROTEIN"/>
    <property type="match status" value="1"/>
</dbReference>
<feature type="transmembrane region" description="Helical" evidence="1">
    <location>
        <begin position="279"/>
        <end position="301"/>
    </location>
</feature>
<feature type="transmembrane region" description="Helical" evidence="1">
    <location>
        <begin position="402"/>
        <end position="423"/>
    </location>
</feature>
<dbReference type="InterPro" id="IPR036259">
    <property type="entry name" value="MFS_trans_sf"/>
</dbReference>
<evidence type="ECO:0000259" key="2">
    <source>
        <dbReference type="PROSITE" id="PS50850"/>
    </source>
</evidence>
<feature type="domain" description="Major facilitator superfamily (MFS) profile" evidence="2">
    <location>
        <begin position="28"/>
        <end position="424"/>
    </location>
</feature>
<feature type="transmembrane region" description="Helical" evidence="1">
    <location>
        <begin position="60"/>
        <end position="81"/>
    </location>
</feature>
<feature type="transmembrane region" description="Helical" evidence="1">
    <location>
        <begin position="313"/>
        <end position="332"/>
    </location>
</feature>
<gene>
    <name evidence="3" type="ORF">AUR64_02905</name>
</gene>
<dbReference type="GO" id="GO:0022857">
    <property type="term" value="F:transmembrane transporter activity"/>
    <property type="evidence" value="ECO:0007669"/>
    <property type="project" value="InterPro"/>
</dbReference>
<evidence type="ECO:0000256" key="1">
    <source>
        <dbReference type="SAM" id="Phobius"/>
    </source>
</evidence>
<dbReference type="InterPro" id="IPR011701">
    <property type="entry name" value="MFS"/>
</dbReference>
<dbReference type="SUPFAM" id="SSF103473">
    <property type="entry name" value="MFS general substrate transporter"/>
    <property type="match status" value="1"/>
</dbReference>
<dbReference type="Pfam" id="PF07690">
    <property type="entry name" value="MFS_1"/>
    <property type="match status" value="1"/>
</dbReference>
<accession>A0A0W1R2T8</accession>
<comment type="caution">
    <text evidence="3">The sequence shown here is derived from an EMBL/GenBank/DDBJ whole genome shotgun (WGS) entry which is preliminary data.</text>
</comment>
<reference evidence="3 4" key="1">
    <citation type="submission" date="2015-12" db="EMBL/GenBank/DDBJ databases">
        <title>Haloprofundus marisrubri gen. nov., sp. nov., an extremely halophilic archaeon isolated from the Discovery deep brine-seawater interface in the Red Sea.</title>
        <authorList>
            <person name="Zhang G."/>
            <person name="Stingl U."/>
            <person name="Rashid M."/>
        </authorList>
    </citation>
    <scope>NUCLEOTIDE SEQUENCE [LARGE SCALE GENOMIC DNA]</scope>
    <source>
        <strain evidence="3 4">SB9</strain>
    </source>
</reference>
<dbReference type="AlphaFoldDB" id="A0A0W1R2T8"/>
<feature type="transmembrane region" description="Helical" evidence="1">
    <location>
        <begin position="153"/>
        <end position="175"/>
    </location>
</feature>
<feature type="transmembrane region" description="Helical" evidence="1">
    <location>
        <begin position="93"/>
        <end position="112"/>
    </location>
</feature>
<dbReference type="Proteomes" id="UP000054387">
    <property type="component" value="Unassembled WGS sequence"/>
</dbReference>
<keyword evidence="1" id="KW-0472">Membrane</keyword>
<feature type="transmembrane region" description="Helical" evidence="1">
    <location>
        <begin position="187"/>
        <end position="206"/>
    </location>
</feature>
<dbReference type="EMBL" id="LOPU01000041">
    <property type="protein sequence ID" value="KTG07623.1"/>
    <property type="molecule type" value="Genomic_DNA"/>
</dbReference>
<evidence type="ECO:0000313" key="4">
    <source>
        <dbReference type="Proteomes" id="UP000054387"/>
    </source>
</evidence>
<feature type="transmembrane region" description="Helical" evidence="1">
    <location>
        <begin position="21"/>
        <end position="40"/>
    </location>
</feature>
<keyword evidence="1" id="KW-0812">Transmembrane</keyword>
<feature type="transmembrane region" description="Helical" evidence="1">
    <location>
        <begin position="374"/>
        <end position="396"/>
    </location>
</feature>
<dbReference type="InterPro" id="IPR020846">
    <property type="entry name" value="MFS_dom"/>
</dbReference>
<organism evidence="3 4">
    <name type="scientific">Haloprofundus marisrubri</name>
    <dbReference type="NCBI Taxonomy" id="1514971"/>
    <lineage>
        <taxon>Archaea</taxon>
        <taxon>Methanobacteriati</taxon>
        <taxon>Methanobacteriota</taxon>
        <taxon>Stenosarchaea group</taxon>
        <taxon>Halobacteria</taxon>
        <taxon>Halobacteriales</taxon>
        <taxon>Haloferacaceae</taxon>
        <taxon>Haloprofundus</taxon>
    </lineage>
</organism>
<dbReference type="PANTHER" id="PTHR43129">
    <property type="entry name" value="FOSMIDOMYCIN RESISTANCE PROTEIN"/>
    <property type="match status" value="1"/>
</dbReference>
<feature type="transmembrane region" description="Helical" evidence="1">
    <location>
        <begin position="118"/>
        <end position="141"/>
    </location>
</feature>
<sequence>MRSINYQEHDRLRVSFGSLRTLPREALVVLSLVSGSHVVNHMYLVLFPPILGVLAMEFDVSLATLGFAMGAQAFVNTVFQLPFGYLSDTYDRTLTFGLCLVLGSVGALVLAAAPTFEWLLVGQIVLGIGVAGHHPAHYPLLSDATTETNRGRLFSIHGFAGNIGFAAPPVVIVAISSLDGLNWRHAFGLVGVVGLLYAVVAVFVLLRHVPTSVRQPNGPARPNDGRPTPSLWRRLRAGTRALVESPRILALGMLALVASTAMWGITSFVVTLLDQGYGVGSSTASLTLSVMFGVGAVFMLVGGDLSDRYAPAPLILVSYVLVAAFVLLLASFVLPPSAAVVAAVLAGSVGSLSTPARDKLADVLSARADLGRNFAVVTIGIMVGSTIAPPLFGVIIETFDFRIAFASIAVVALGVAALTVGIVTRWGEGYSLGDAPATGD</sequence>
<dbReference type="PROSITE" id="PS50850">
    <property type="entry name" value="MFS"/>
    <property type="match status" value="1"/>
</dbReference>
<protein>
    <recommendedName>
        <fullName evidence="2">Major facilitator superfamily (MFS) profile domain-containing protein</fullName>
    </recommendedName>
</protein>
<dbReference type="Gene3D" id="1.20.1250.20">
    <property type="entry name" value="MFS general substrate transporter like domains"/>
    <property type="match status" value="2"/>
</dbReference>
<keyword evidence="1" id="KW-1133">Transmembrane helix</keyword>
<keyword evidence="4" id="KW-1185">Reference proteome</keyword>
<proteinExistence type="predicted"/>